<accession>A0A679JEA5</accession>
<evidence type="ECO:0000256" key="1">
    <source>
        <dbReference type="SAM" id="MobiDB-lite"/>
    </source>
</evidence>
<feature type="region of interest" description="Disordered" evidence="1">
    <location>
        <begin position="1"/>
        <end position="27"/>
    </location>
</feature>
<dbReference type="EMBL" id="LR743507">
    <property type="protein sequence ID" value="CAA2107136.1"/>
    <property type="molecule type" value="Genomic_DNA"/>
</dbReference>
<protein>
    <submittedName>
        <fullName evidence="2">Uncharacterized protein</fullName>
    </submittedName>
</protein>
<dbReference type="RefSeq" id="WP_339091631.1">
    <property type="nucleotide sequence ID" value="NZ_LR743507.1"/>
</dbReference>
<gene>
    <name evidence="2" type="ORF">VVAX_04085</name>
</gene>
<sequence length="84" mass="9017">MDLAGRQHSSRTPHRGALASAAKADTHRRYRCSYTPRDALGHLNPSDTGAAPFVQFRAANAEQATDLAQKVTGCPVIEATRIEG</sequence>
<name>A0A679JEA5_VARPD</name>
<organism evidence="2">
    <name type="scientific">Variovorax paradoxus</name>
    <dbReference type="NCBI Taxonomy" id="34073"/>
    <lineage>
        <taxon>Bacteria</taxon>
        <taxon>Pseudomonadati</taxon>
        <taxon>Pseudomonadota</taxon>
        <taxon>Betaproteobacteria</taxon>
        <taxon>Burkholderiales</taxon>
        <taxon>Comamonadaceae</taxon>
        <taxon>Variovorax</taxon>
    </lineage>
</organism>
<proteinExistence type="predicted"/>
<evidence type="ECO:0000313" key="2">
    <source>
        <dbReference type="EMBL" id="CAA2107136.1"/>
    </source>
</evidence>
<dbReference type="AlphaFoldDB" id="A0A679JEA5"/>
<reference evidence="2" key="1">
    <citation type="submission" date="2019-12" db="EMBL/GenBank/DDBJ databases">
        <authorList>
            <person name="Cremers G."/>
        </authorList>
    </citation>
    <scope>NUCLEOTIDE SEQUENCE</scope>
    <source>
        <strain evidence="2">Vvax</strain>
    </source>
</reference>